<keyword evidence="4" id="KW-1185">Reference proteome</keyword>
<evidence type="ECO:0000256" key="2">
    <source>
        <dbReference type="HAMAP-Rule" id="MF_00659"/>
    </source>
</evidence>
<evidence type="ECO:0000256" key="1">
    <source>
        <dbReference type="ARBA" id="ARBA00008460"/>
    </source>
</evidence>
<accession>A0A1G9VHN6</accession>
<dbReference type="SUPFAM" id="SSF117991">
    <property type="entry name" value="YbeD/HP0495-like"/>
    <property type="match status" value="1"/>
</dbReference>
<dbReference type="RefSeq" id="WP_089660302.1">
    <property type="nucleotide sequence ID" value="NZ_FNGH01000018.1"/>
</dbReference>
<organism evidence="3 4">
    <name type="scientific">Franzmannia pantelleriensis</name>
    <dbReference type="NCBI Taxonomy" id="48727"/>
    <lineage>
        <taxon>Bacteria</taxon>
        <taxon>Pseudomonadati</taxon>
        <taxon>Pseudomonadota</taxon>
        <taxon>Gammaproteobacteria</taxon>
        <taxon>Oceanospirillales</taxon>
        <taxon>Halomonadaceae</taxon>
        <taxon>Franzmannia</taxon>
    </lineage>
</organism>
<dbReference type="InterPro" id="IPR007454">
    <property type="entry name" value="UPF0250_YbeD-like"/>
</dbReference>
<dbReference type="AlphaFoldDB" id="A0A1G9VHN6"/>
<dbReference type="PANTHER" id="PTHR38036:SF1">
    <property type="entry name" value="UPF0250 PROTEIN YBED"/>
    <property type="match status" value="1"/>
</dbReference>
<comment type="similarity">
    <text evidence="1 2">Belongs to the UPF0250 family.</text>
</comment>
<proteinExistence type="inferred from homology"/>
<name>A0A1G9VHN6_9GAMM</name>
<gene>
    <name evidence="3" type="ORF">SAMN05192555_1189</name>
</gene>
<dbReference type="PANTHER" id="PTHR38036">
    <property type="entry name" value="UPF0250 PROTEIN YBED"/>
    <property type="match status" value="1"/>
</dbReference>
<dbReference type="GO" id="GO:0005829">
    <property type="term" value="C:cytosol"/>
    <property type="evidence" value="ECO:0007669"/>
    <property type="project" value="TreeGrafter"/>
</dbReference>
<evidence type="ECO:0000313" key="3">
    <source>
        <dbReference type="EMBL" id="SDM71626.1"/>
    </source>
</evidence>
<dbReference type="Gene3D" id="3.30.70.260">
    <property type="match status" value="1"/>
</dbReference>
<evidence type="ECO:0000313" key="4">
    <source>
        <dbReference type="Proteomes" id="UP000199107"/>
    </source>
</evidence>
<dbReference type="HAMAP" id="MF_00659">
    <property type="entry name" value="UPF0250"/>
    <property type="match status" value="1"/>
</dbReference>
<dbReference type="STRING" id="48727.SAMN05192555_1189"/>
<dbReference type="Proteomes" id="UP000199107">
    <property type="component" value="Unassembled WGS sequence"/>
</dbReference>
<dbReference type="Pfam" id="PF04359">
    <property type="entry name" value="DUF493"/>
    <property type="match status" value="1"/>
</dbReference>
<dbReference type="InterPro" id="IPR027471">
    <property type="entry name" value="YbeD-like_sf"/>
</dbReference>
<sequence>MADKPLRDLRLDTPATSAPAPRVEFPCDYSLKIVGDAADDFHDTVVEVVETHAPGFDRKSVRVVDSRNGKFQSVRLTIIATGKPQLEALFAELKATGRVHMVL</sequence>
<reference evidence="4" key="1">
    <citation type="submission" date="2016-10" db="EMBL/GenBank/DDBJ databases">
        <authorList>
            <person name="Varghese N."/>
            <person name="Submissions S."/>
        </authorList>
    </citation>
    <scope>NUCLEOTIDE SEQUENCE [LARGE SCALE GENOMIC DNA]</scope>
    <source>
        <strain evidence="4">AAP</strain>
    </source>
</reference>
<dbReference type="OrthoDB" id="9793424at2"/>
<protein>
    <recommendedName>
        <fullName evidence="2">UPF0250 protein SAMN05192555_1189</fullName>
    </recommendedName>
</protein>
<dbReference type="EMBL" id="FNGH01000018">
    <property type="protein sequence ID" value="SDM71626.1"/>
    <property type="molecule type" value="Genomic_DNA"/>
</dbReference>